<comment type="caution">
    <text evidence="1">The sequence shown here is derived from an EMBL/GenBank/DDBJ whole genome shotgun (WGS) entry which is preliminary data.</text>
</comment>
<gene>
    <name evidence="1" type="ORF">CAT59_00265</name>
</gene>
<evidence type="ECO:0000313" key="2">
    <source>
        <dbReference type="Proteomes" id="UP000195162"/>
    </source>
</evidence>
<reference evidence="1 2" key="1">
    <citation type="submission" date="2017-05" db="EMBL/GenBank/DDBJ databases">
        <authorList>
            <person name="Song R."/>
            <person name="Chenine A.L."/>
            <person name="Ruprecht R.M."/>
        </authorList>
    </citation>
    <scope>NUCLEOTIDE SEQUENCE [LARGE SCALE GENOMIC DNA]</scope>
    <source>
        <strain evidence="1 2">ARLG1955</strain>
    </source>
</reference>
<dbReference type="RefSeq" id="WP_086375726.1">
    <property type="nucleotide sequence ID" value="NZ_JADVOL010000023.1"/>
</dbReference>
<dbReference type="Proteomes" id="UP000195162">
    <property type="component" value="Unassembled WGS sequence"/>
</dbReference>
<dbReference type="EMBL" id="NGIR01000005">
    <property type="protein sequence ID" value="OTU31009.1"/>
    <property type="molecule type" value="Genomic_DNA"/>
</dbReference>
<dbReference type="AlphaFoldDB" id="A0A242UA91"/>
<accession>A0A242UA91</accession>
<organism evidence="1 2">
    <name type="scientific">Acinetobacter pittii</name>
    <name type="common">Acinetobacter genomosp. 3</name>
    <dbReference type="NCBI Taxonomy" id="48296"/>
    <lineage>
        <taxon>Bacteria</taxon>
        <taxon>Pseudomonadati</taxon>
        <taxon>Pseudomonadota</taxon>
        <taxon>Gammaproteobacteria</taxon>
        <taxon>Moraxellales</taxon>
        <taxon>Moraxellaceae</taxon>
        <taxon>Acinetobacter</taxon>
        <taxon>Acinetobacter calcoaceticus/baumannii complex</taxon>
    </lineage>
</organism>
<proteinExistence type="predicted"/>
<protein>
    <submittedName>
        <fullName evidence="1">Uncharacterized protein</fullName>
    </submittedName>
</protein>
<name>A0A242UA91_ACIPI</name>
<sequence>MNKNPVDDLYQEVASVIAEMKRNGDAPPVRIKSCLEHLRSGLEYLANDIYDKLTNIPENQRKDIYFPYGKPVFIEKYLSRLSTSHETIQILREFLTSIQPYHTGEEWLVMMCNLTNDAKHRRPIPLDKEEVITSQTISAGGVNLIHIAGAGTGRVQFEGCIVNGRPLQDFVYDNGKITSSGIGIPASLNITKEKKIRFHGHDYEVIPFLEKCFNELHIFIKKGYSILRDLT</sequence>
<evidence type="ECO:0000313" key="1">
    <source>
        <dbReference type="EMBL" id="OTU31009.1"/>
    </source>
</evidence>